<comment type="caution">
    <text evidence="1">The sequence shown here is derived from an EMBL/GenBank/DDBJ whole genome shotgun (WGS) entry which is preliminary data.</text>
</comment>
<proteinExistence type="predicted"/>
<dbReference type="EMBL" id="LXQA010877301">
    <property type="protein sequence ID" value="MCI75206.1"/>
    <property type="molecule type" value="Genomic_DNA"/>
</dbReference>
<dbReference type="Proteomes" id="UP000265520">
    <property type="component" value="Unassembled WGS sequence"/>
</dbReference>
<evidence type="ECO:0000313" key="2">
    <source>
        <dbReference type="Proteomes" id="UP000265520"/>
    </source>
</evidence>
<organism evidence="1 2">
    <name type="scientific">Trifolium medium</name>
    <dbReference type="NCBI Taxonomy" id="97028"/>
    <lineage>
        <taxon>Eukaryota</taxon>
        <taxon>Viridiplantae</taxon>
        <taxon>Streptophyta</taxon>
        <taxon>Embryophyta</taxon>
        <taxon>Tracheophyta</taxon>
        <taxon>Spermatophyta</taxon>
        <taxon>Magnoliopsida</taxon>
        <taxon>eudicotyledons</taxon>
        <taxon>Gunneridae</taxon>
        <taxon>Pentapetalae</taxon>
        <taxon>rosids</taxon>
        <taxon>fabids</taxon>
        <taxon>Fabales</taxon>
        <taxon>Fabaceae</taxon>
        <taxon>Papilionoideae</taxon>
        <taxon>50 kb inversion clade</taxon>
        <taxon>NPAAA clade</taxon>
        <taxon>Hologalegina</taxon>
        <taxon>IRL clade</taxon>
        <taxon>Trifolieae</taxon>
        <taxon>Trifolium</taxon>
    </lineage>
</organism>
<dbReference type="AlphaFoldDB" id="A0A392URT5"/>
<reference evidence="1 2" key="1">
    <citation type="journal article" date="2018" name="Front. Plant Sci.">
        <title>Red Clover (Trifolium pratense) and Zigzag Clover (T. medium) - A Picture of Genomic Similarities and Differences.</title>
        <authorList>
            <person name="Dluhosova J."/>
            <person name="Istvanek J."/>
            <person name="Nedelnik J."/>
            <person name="Repkova J."/>
        </authorList>
    </citation>
    <scope>NUCLEOTIDE SEQUENCE [LARGE SCALE GENOMIC DNA]</scope>
    <source>
        <strain evidence="2">cv. 10/8</strain>
        <tissue evidence="1">Leaf</tissue>
    </source>
</reference>
<feature type="non-terminal residue" evidence="1">
    <location>
        <position position="1"/>
    </location>
</feature>
<sequence>GAVGFHGGDFLKKVITYERIVRRWLRRNEILRHGCGGAGKWK</sequence>
<protein>
    <submittedName>
        <fullName evidence="1">Uncharacterized protein</fullName>
    </submittedName>
</protein>
<name>A0A392URT5_9FABA</name>
<evidence type="ECO:0000313" key="1">
    <source>
        <dbReference type="EMBL" id="MCI75206.1"/>
    </source>
</evidence>
<accession>A0A392URT5</accession>
<keyword evidence="2" id="KW-1185">Reference proteome</keyword>